<name>A0A7W9EY46_9RHOB</name>
<dbReference type="InterPro" id="IPR013974">
    <property type="entry name" value="SAF"/>
</dbReference>
<comment type="subcellular location">
    <subcellularLocation>
        <location evidence="1 4">Periplasm</location>
    </subcellularLocation>
</comment>
<feature type="signal peptide" evidence="4">
    <location>
        <begin position="1"/>
        <end position="17"/>
    </location>
</feature>
<accession>A0A7W9EY46</accession>
<dbReference type="SMART" id="SM00858">
    <property type="entry name" value="SAF"/>
    <property type="match status" value="1"/>
</dbReference>
<dbReference type="NCBIfam" id="TIGR03170">
    <property type="entry name" value="flgA_cterm"/>
    <property type="match status" value="1"/>
</dbReference>
<keyword evidence="6" id="KW-0969">Cilium</keyword>
<dbReference type="Gene3D" id="2.30.30.760">
    <property type="match status" value="1"/>
</dbReference>
<dbReference type="EMBL" id="JACIJM010000005">
    <property type="protein sequence ID" value="MBB5722319.1"/>
    <property type="molecule type" value="Genomic_DNA"/>
</dbReference>
<dbReference type="InterPro" id="IPR017585">
    <property type="entry name" value="SAF_FlgA"/>
</dbReference>
<dbReference type="GO" id="GO:0042597">
    <property type="term" value="C:periplasmic space"/>
    <property type="evidence" value="ECO:0007669"/>
    <property type="project" value="UniProtKB-SubCell"/>
</dbReference>
<evidence type="ECO:0000256" key="1">
    <source>
        <dbReference type="ARBA" id="ARBA00004418"/>
    </source>
</evidence>
<comment type="similarity">
    <text evidence="4">Belongs to the FlgA family.</text>
</comment>
<reference evidence="6 7" key="1">
    <citation type="submission" date="2020-08" db="EMBL/GenBank/DDBJ databases">
        <title>Genomic Encyclopedia of Type Strains, Phase IV (KMG-IV): sequencing the most valuable type-strain genomes for metagenomic binning, comparative biology and taxonomic classification.</title>
        <authorList>
            <person name="Goeker M."/>
        </authorList>
    </citation>
    <scope>NUCLEOTIDE SEQUENCE [LARGE SCALE GENOMIC DNA]</scope>
    <source>
        <strain evidence="6 7">DSM 101064</strain>
    </source>
</reference>
<dbReference type="Proteomes" id="UP000535415">
    <property type="component" value="Unassembled WGS sequence"/>
</dbReference>
<comment type="caution">
    <text evidence="6">The sequence shown here is derived from an EMBL/GenBank/DDBJ whole genome shotgun (WGS) entry which is preliminary data.</text>
</comment>
<keyword evidence="6" id="KW-0282">Flagellum</keyword>
<keyword evidence="3 4" id="KW-0574">Periplasm</keyword>
<evidence type="ECO:0000256" key="2">
    <source>
        <dbReference type="ARBA" id="ARBA00022729"/>
    </source>
</evidence>
<dbReference type="RefSeq" id="WP_183528499.1">
    <property type="nucleotide sequence ID" value="NZ_JACIJM010000005.1"/>
</dbReference>
<dbReference type="GO" id="GO:0044780">
    <property type="term" value="P:bacterial-type flagellum assembly"/>
    <property type="evidence" value="ECO:0007669"/>
    <property type="project" value="InterPro"/>
</dbReference>
<organism evidence="6 7">
    <name type="scientific">Yoonia ponticola</name>
    <dbReference type="NCBI Taxonomy" id="1524255"/>
    <lineage>
        <taxon>Bacteria</taxon>
        <taxon>Pseudomonadati</taxon>
        <taxon>Pseudomonadota</taxon>
        <taxon>Alphaproteobacteria</taxon>
        <taxon>Rhodobacterales</taxon>
        <taxon>Paracoccaceae</taxon>
        <taxon>Yoonia</taxon>
    </lineage>
</organism>
<evidence type="ECO:0000259" key="5">
    <source>
        <dbReference type="SMART" id="SM00858"/>
    </source>
</evidence>
<proteinExistence type="inferred from homology"/>
<feature type="chain" id="PRO_5031603555" description="Flagella basal body P-ring formation protein FlgA" evidence="4">
    <location>
        <begin position="18"/>
        <end position="138"/>
    </location>
</feature>
<dbReference type="PANTHER" id="PTHR36307:SF1">
    <property type="entry name" value="FLAGELLA BASAL BODY P-RING FORMATION PROTEIN FLGA"/>
    <property type="match status" value="1"/>
</dbReference>
<evidence type="ECO:0000256" key="3">
    <source>
        <dbReference type="ARBA" id="ARBA00022764"/>
    </source>
</evidence>
<comment type="function">
    <text evidence="4">Involved in the assembly process of the P-ring formation. It may associate with FlgF on the rod constituting a structure essential for the P-ring assembly or may act as a modulator protein for the P-ring assembly.</text>
</comment>
<evidence type="ECO:0000256" key="4">
    <source>
        <dbReference type="RuleBase" id="RU362063"/>
    </source>
</evidence>
<protein>
    <recommendedName>
        <fullName evidence="4">Flagella basal body P-ring formation protein FlgA</fullName>
    </recommendedName>
</protein>
<dbReference type="AlphaFoldDB" id="A0A7W9EY46"/>
<evidence type="ECO:0000313" key="7">
    <source>
        <dbReference type="Proteomes" id="UP000535415"/>
    </source>
</evidence>
<sequence>MIRLSVLLFFWSVAAQAEVLVASRIIPANSIISADDIQLRDVASAGGVADPDQIVGMEARKALFAGRPILLADVGNPAVVERNQIIQLVFSRFGLVIKTEGRAMDRAAPGEMIRVMNLESRSLVTAKIDNAGVAYVLQ</sequence>
<keyword evidence="7" id="KW-1185">Reference proteome</keyword>
<dbReference type="InterPro" id="IPR039246">
    <property type="entry name" value="Flagellar_FlgA"/>
</dbReference>
<keyword evidence="6" id="KW-0966">Cell projection</keyword>
<gene>
    <name evidence="6" type="ORF">FHS72_001945</name>
</gene>
<feature type="domain" description="SAF" evidence="5">
    <location>
        <begin position="17"/>
        <end position="75"/>
    </location>
</feature>
<keyword evidence="4" id="KW-1005">Bacterial flagellum biogenesis</keyword>
<dbReference type="CDD" id="cd11614">
    <property type="entry name" value="SAF_CpaB_FlgA_like"/>
    <property type="match status" value="1"/>
</dbReference>
<dbReference type="PANTHER" id="PTHR36307">
    <property type="entry name" value="FLAGELLA BASAL BODY P-RING FORMATION PROTEIN FLGA"/>
    <property type="match status" value="1"/>
</dbReference>
<dbReference type="Gene3D" id="3.90.1210.10">
    <property type="entry name" value="Antifreeze-like/N-acetylneuraminic acid synthase C-terminal domain"/>
    <property type="match status" value="1"/>
</dbReference>
<evidence type="ECO:0000313" key="6">
    <source>
        <dbReference type="EMBL" id="MBB5722319.1"/>
    </source>
</evidence>
<keyword evidence="2 4" id="KW-0732">Signal</keyword>
<dbReference type="Pfam" id="PF13144">
    <property type="entry name" value="ChapFlgA"/>
    <property type="match status" value="1"/>
</dbReference>